<dbReference type="SUPFAM" id="SSF52949">
    <property type="entry name" value="Macro domain-like"/>
    <property type="match status" value="1"/>
</dbReference>
<organism evidence="2 3">
    <name type="scientific">Flavivirga amylovorans</name>
    <dbReference type="NCBI Taxonomy" id="870486"/>
    <lineage>
        <taxon>Bacteria</taxon>
        <taxon>Pseudomonadati</taxon>
        <taxon>Bacteroidota</taxon>
        <taxon>Flavobacteriia</taxon>
        <taxon>Flavobacteriales</taxon>
        <taxon>Flavobacteriaceae</taxon>
        <taxon>Flavivirga</taxon>
    </lineage>
</organism>
<proteinExistence type="predicted"/>
<dbReference type="InterPro" id="IPR002589">
    <property type="entry name" value="Macro_dom"/>
</dbReference>
<dbReference type="SMART" id="SM00506">
    <property type="entry name" value="A1pp"/>
    <property type="match status" value="1"/>
</dbReference>
<dbReference type="EMBL" id="JAUOEM010000002">
    <property type="protein sequence ID" value="MDO5987094.1"/>
    <property type="molecule type" value="Genomic_DNA"/>
</dbReference>
<evidence type="ECO:0000313" key="2">
    <source>
        <dbReference type="EMBL" id="MDO5987094.1"/>
    </source>
</evidence>
<accession>A0ABT8WZI5</accession>
<evidence type="ECO:0000313" key="3">
    <source>
        <dbReference type="Proteomes" id="UP001176891"/>
    </source>
</evidence>
<dbReference type="RefSeq" id="WP_303281639.1">
    <property type="nucleotide sequence ID" value="NZ_BAABCZ010000005.1"/>
</dbReference>
<reference evidence="2" key="1">
    <citation type="submission" date="2023-07" db="EMBL/GenBank/DDBJ databases">
        <title>Two novel species in the genus Flavivirga.</title>
        <authorList>
            <person name="Kwon K."/>
        </authorList>
    </citation>
    <scope>NUCLEOTIDE SEQUENCE</scope>
    <source>
        <strain evidence="2">KACC 14157</strain>
    </source>
</reference>
<feature type="domain" description="Macro" evidence="1">
    <location>
        <begin position="14"/>
        <end position="200"/>
    </location>
</feature>
<sequence>MLKIKLVYLDDNLGKEWKEYFSKYENVEILKEDITKVKSDAIVSPANSFGFMDGSLDYVLSERFGWHIQENLQKQIYNSAEGELLIGQTITLETGDTEVPFLISAPTMRVPMNFNIATSINPYLAMKGILIACKKHPKIESVSIPGLCTGCGRMPYHIAAKQMFLAYEEIILNKKRIFKEFGDAQRFQYELNENSLIWHH</sequence>
<dbReference type="Proteomes" id="UP001176891">
    <property type="component" value="Unassembled WGS sequence"/>
</dbReference>
<dbReference type="PROSITE" id="PS51154">
    <property type="entry name" value="MACRO"/>
    <property type="match status" value="1"/>
</dbReference>
<comment type="caution">
    <text evidence="2">The sequence shown here is derived from an EMBL/GenBank/DDBJ whole genome shotgun (WGS) entry which is preliminary data.</text>
</comment>
<gene>
    <name evidence="2" type="ORF">Q4Q39_06690</name>
</gene>
<dbReference type="InterPro" id="IPR043472">
    <property type="entry name" value="Macro_dom-like"/>
</dbReference>
<keyword evidence="3" id="KW-1185">Reference proteome</keyword>
<evidence type="ECO:0000259" key="1">
    <source>
        <dbReference type="PROSITE" id="PS51154"/>
    </source>
</evidence>
<protein>
    <submittedName>
        <fullName evidence="2">Macro domain-containing protein</fullName>
    </submittedName>
</protein>
<dbReference type="Pfam" id="PF01661">
    <property type="entry name" value="Macro"/>
    <property type="match status" value="1"/>
</dbReference>
<name>A0ABT8WZI5_9FLAO</name>
<dbReference type="Gene3D" id="3.40.220.10">
    <property type="entry name" value="Leucine Aminopeptidase, subunit E, domain 1"/>
    <property type="match status" value="1"/>
</dbReference>